<dbReference type="CDD" id="cd06170">
    <property type="entry name" value="LuxR_C_like"/>
    <property type="match status" value="1"/>
</dbReference>
<dbReference type="RefSeq" id="WP_168630128.1">
    <property type="nucleotide sequence ID" value="NZ_BONL01000001.1"/>
</dbReference>
<evidence type="ECO:0000313" key="6">
    <source>
        <dbReference type="EMBL" id="NKY23000.1"/>
    </source>
</evidence>
<accession>A0A7X6KW82</accession>
<keyword evidence="7" id="KW-1185">Reference proteome</keyword>
<dbReference type="EMBL" id="JAAXOX010000004">
    <property type="protein sequence ID" value="NKY23000.1"/>
    <property type="molecule type" value="Genomic_DNA"/>
</dbReference>
<evidence type="ECO:0000256" key="2">
    <source>
        <dbReference type="ARBA" id="ARBA00023125"/>
    </source>
</evidence>
<dbReference type="PROSITE" id="PS50043">
    <property type="entry name" value="HTH_LUXR_2"/>
    <property type="match status" value="1"/>
</dbReference>
<dbReference type="SMART" id="SM00421">
    <property type="entry name" value="HTH_LUXR"/>
    <property type="match status" value="1"/>
</dbReference>
<reference evidence="6 7" key="1">
    <citation type="submission" date="2020-04" db="EMBL/GenBank/DDBJ databases">
        <title>MicrobeNet Type strains.</title>
        <authorList>
            <person name="Nicholson A.C."/>
        </authorList>
    </citation>
    <scope>NUCLEOTIDE SEQUENCE [LARGE SCALE GENOMIC DNA]</scope>
    <source>
        <strain evidence="6 7">ATCC BAA-788</strain>
    </source>
</reference>
<dbReference type="AlphaFoldDB" id="A0A7X6KW82"/>
<dbReference type="PANTHER" id="PTHR44688:SF16">
    <property type="entry name" value="DNA-BINDING TRANSCRIPTIONAL ACTIVATOR DEVR_DOSR"/>
    <property type="match status" value="1"/>
</dbReference>
<feature type="region of interest" description="Disordered" evidence="4">
    <location>
        <begin position="1"/>
        <end position="23"/>
    </location>
</feature>
<proteinExistence type="predicted"/>
<evidence type="ECO:0000313" key="7">
    <source>
        <dbReference type="Proteomes" id="UP000581206"/>
    </source>
</evidence>
<feature type="domain" description="HTH luxR-type" evidence="5">
    <location>
        <begin position="787"/>
        <end position="852"/>
    </location>
</feature>
<dbReference type="PANTHER" id="PTHR44688">
    <property type="entry name" value="DNA-BINDING TRANSCRIPTIONAL ACTIVATOR DEVR_DOSR"/>
    <property type="match status" value="1"/>
</dbReference>
<gene>
    <name evidence="6" type="ORF">HGA03_10040</name>
</gene>
<keyword evidence="1" id="KW-0805">Transcription regulation</keyword>
<organism evidence="6 7">
    <name type="scientific">Cellulomonas denverensis</name>
    <dbReference type="NCBI Taxonomy" id="264297"/>
    <lineage>
        <taxon>Bacteria</taxon>
        <taxon>Bacillati</taxon>
        <taxon>Actinomycetota</taxon>
        <taxon>Actinomycetes</taxon>
        <taxon>Micrococcales</taxon>
        <taxon>Cellulomonadaceae</taxon>
        <taxon>Cellulomonas</taxon>
    </lineage>
</organism>
<dbReference type="GO" id="GO:0003677">
    <property type="term" value="F:DNA binding"/>
    <property type="evidence" value="ECO:0007669"/>
    <property type="project" value="UniProtKB-KW"/>
</dbReference>
<sequence>MSERARNVATSAARLPAPRPSAEPSVIPAVPSTGVVAEAVDYLRSGVHVNLTGLRGTGRSHVVRHVIAELAEAGHTVVQINGVAALRDRPLTALAVAGVSVPGVGGAAAIAGAAVALGGMVAKRGSVLVIDDADDLDMVSAGAVVAARGRHAFTTMVVSRRAGAPSAAVRTLTSHFQPGVLLTVAPLGFGPLHQLLSTLLPGTVDPATFARIATKTGGVPALVRALVDTARRSGKLTRRGGMWRATGPLWDDALAAAVEPLVGDLTPEELDALARVAMVGAAPMAEIAGLIALEQFDVLDRSGLLQVVGSDGGPVVGVFPPLVAEYLRNTGSYASRLAADEFAARHGSGELLGIGSAPVLSGPGTAVVSRHISEHWELELGLLHRRWRDDPVGDDTLPLLRALDVTASPRTTIDPVVTEVLAAGPSPTARAWSALYQGIALGDDEAADLTICAGTDDADRTLAATALHLRTLRHGVDPQEPVRPSTALLAVAEAERLLVAGRVLDAIEVLERTGHDEPLLGLDADLFRGLAWVMSGQTERGLEFAMDHFAAAQDSLDPAGLQSHAYVAVLGLVLNGDFDQLQKLFDAVMTGTTTPLLSRHFRASLQIWAALAASWRGDRAFAQPIAQQAEVFHADRGPLPGMVPSLLCTLVGGRQDGGEEVWTEVGRMLDRGELAAAIFLAIPAAEMDPDTARIDRLVQACDGVQGPVLTALVQYVAAVGAGDPDQLAEAATALETAGCRLHAMRAGITRAMALRDRGDRAGAADAVDLIWTAAAARGPVPRGLFARLVATLELSPREIESAKLLGRGMDLQQISALVEISPRTVENHVFALYKKVGVEGRDRLARAASTWLGAGED</sequence>
<evidence type="ECO:0000256" key="4">
    <source>
        <dbReference type="SAM" id="MobiDB-lite"/>
    </source>
</evidence>
<dbReference type="InterPro" id="IPR016032">
    <property type="entry name" value="Sig_transdc_resp-reg_C-effctor"/>
</dbReference>
<dbReference type="Pfam" id="PF00196">
    <property type="entry name" value="GerE"/>
    <property type="match status" value="1"/>
</dbReference>
<dbReference type="GO" id="GO:0006355">
    <property type="term" value="P:regulation of DNA-templated transcription"/>
    <property type="evidence" value="ECO:0007669"/>
    <property type="project" value="InterPro"/>
</dbReference>
<dbReference type="SUPFAM" id="SSF52540">
    <property type="entry name" value="P-loop containing nucleoside triphosphate hydrolases"/>
    <property type="match status" value="1"/>
</dbReference>
<dbReference type="SUPFAM" id="SSF46894">
    <property type="entry name" value="C-terminal effector domain of the bipartite response regulators"/>
    <property type="match status" value="1"/>
</dbReference>
<evidence type="ECO:0000256" key="3">
    <source>
        <dbReference type="ARBA" id="ARBA00023163"/>
    </source>
</evidence>
<evidence type="ECO:0000256" key="1">
    <source>
        <dbReference type="ARBA" id="ARBA00023015"/>
    </source>
</evidence>
<dbReference type="InterPro" id="IPR036388">
    <property type="entry name" value="WH-like_DNA-bd_sf"/>
</dbReference>
<keyword evidence="3" id="KW-0804">Transcription</keyword>
<dbReference type="Gene3D" id="1.10.10.10">
    <property type="entry name" value="Winged helix-like DNA-binding domain superfamily/Winged helix DNA-binding domain"/>
    <property type="match status" value="1"/>
</dbReference>
<name>A0A7X6KW82_9CELL</name>
<comment type="caution">
    <text evidence="6">The sequence shown here is derived from an EMBL/GenBank/DDBJ whole genome shotgun (WGS) entry which is preliminary data.</text>
</comment>
<keyword evidence="2" id="KW-0238">DNA-binding</keyword>
<feature type="compositionally biased region" description="Low complexity" evidence="4">
    <location>
        <begin position="11"/>
        <end position="23"/>
    </location>
</feature>
<dbReference type="PRINTS" id="PR00038">
    <property type="entry name" value="HTHLUXR"/>
</dbReference>
<protein>
    <recommendedName>
        <fullName evidence="5">HTH luxR-type domain-containing protein</fullName>
    </recommendedName>
</protein>
<dbReference type="InterPro" id="IPR027417">
    <property type="entry name" value="P-loop_NTPase"/>
</dbReference>
<dbReference type="Proteomes" id="UP000581206">
    <property type="component" value="Unassembled WGS sequence"/>
</dbReference>
<evidence type="ECO:0000259" key="5">
    <source>
        <dbReference type="PROSITE" id="PS50043"/>
    </source>
</evidence>
<dbReference type="InterPro" id="IPR000792">
    <property type="entry name" value="Tscrpt_reg_LuxR_C"/>
</dbReference>